<proteinExistence type="predicted"/>
<evidence type="ECO:0000313" key="2">
    <source>
        <dbReference type="EMBL" id="WXB14422.1"/>
    </source>
</evidence>
<protein>
    <submittedName>
        <fullName evidence="2">NAD(P)/FAD-dependent oxidoreductase</fullName>
    </submittedName>
</protein>
<dbReference type="InterPro" id="IPR002938">
    <property type="entry name" value="FAD-bd"/>
</dbReference>
<dbReference type="SUPFAM" id="SSF51905">
    <property type="entry name" value="FAD/NAD(P)-binding domain"/>
    <property type="match status" value="1"/>
</dbReference>
<dbReference type="RefSeq" id="WP_394824042.1">
    <property type="nucleotide sequence ID" value="NZ_CP089984.1"/>
</dbReference>
<dbReference type="PANTHER" id="PTHR42685:SF22">
    <property type="entry name" value="CONDITIONED MEDIUM FACTOR RECEPTOR 1"/>
    <property type="match status" value="1"/>
</dbReference>
<feature type="domain" description="FAD-binding" evidence="1">
    <location>
        <begin position="3"/>
        <end position="313"/>
    </location>
</feature>
<dbReference type="Pfam" id="PF01494">
    <property type="entry name" value="FAD_binding_3"/>
    <property type="match status" value="1"/>
</dbReference>
<gene>
    <name evidence="2" type="ORF">LZC94_42180</name>
</gene>
<dbReference type="Gene3D" id="3.50.50.60">
    <property type="entry name" value="FAD/NAD(P)-binding domain"/>
    <property type="match status" value="1"/>
</dbReference>
<dbReference type="PRINTS" id="PR00420">
    <property type="entry name" value="RNGMNOXGNASE"/>
</dbReference>
<keyword evidence="3" id="KW-1185">Reference proteome</keyword>
<accession>A0ABZ2LU38</accession>
<dbReference type="InterPro" id="IPR050407">
    <property type="entry name" value="Geranylgeranyl_reductase"/>
</dbReference>
<organism evidence="2 3">
    <name type="scientific">Pendulispora albinea</name>
    <dbReference type="NCBI Taxonomy" id="2741071"/>
    <lineage>
        <taxon>Bacteria</taxon>
        <taxon>Pseudomonadati</taxon>
        <taxon>Myxococcota</taxon>
        <taxon>Myxococcia</taxon>
        <taxon>Myxococcales</taxon>
        <taxon>Sorangiineae</taxon>
        <taxon>Pendulisporaceae</taxon>
        <taxon>Pendulispora</taxon>
    </lineage>
</organism>
<evidence type="ECO:0000313" key="3">
    <source>
        <dbReference type="Proteomes" id="UP001370348"/>
    </source>
</evidence>
<dbReference type="Proteomes" id="UP001370348">
    <property type="component" value="Chromosome"/>
</dbReference>
<dbReference type="EMBL" id="CP089984">
    <property type="protein sequence ID" value="WXB14422.1"/>
    <property type="molecule type" value="Genomic_DNA"/>
</dbReference>
<sequence length="408" mass="43871">MEFDVAIVGGGPAGSTTAIALAKAAPGRTIVLLEKATYPREKYCAGALGGRGEKILAELDASPKVPSVPLEGISFRGLGGERKESVGSIGRVVRRAEFDHALANIAASRGVTVAEGARVEAIDVEPAGSGDISRARARVTTSRGEYRARVVVGADGVGSTVRKAMGHGAGRLRAQVLEVDTEPVPDDRARSMLHFDLTDHSFSGYFWDFPTLVDGRALHCRGIYRILLNNEPVDLEHRLRERLAHMGLDLSRYKQKRFAERGYEPDLPLATNHLMLVGEAAGIDPVTGEGIAQAIEYGALAGPFLADVLAGRAVLPSWSDVVRRSRLGWDLRKRTRMLPHFFGELRAVSERFLVGSGGSPLRTGIRHFAGHRQSAADMAVSVMGAGAHYMAMRLGERSRPAIPAGDRD</sequence>
<dbReference type="InterPro" id="IPR036188">
    <property type="entry name" value="FAD/NAD-bd_sf"/>
</dbReference>
<dbReference type="PANTHER" id="PTHR42685">
    <property type="entry name" value="GERANYLGERANYL DIPHOSPHATE REDUCTASE"/>
    <property type="match status" value="1"/>
</dbReference>
<evidence type="ECO:0000259" key="1">
    <source>
        <dbReference type="Pfam" id="PF01494"/>
    </source>
</evidence>
<reference evidence="2 3" key="1">
    <citation type="submission" date="2021-12" db="EMBL/GenBank/DDBJ databases">
        <title>Discovery of the Pendulisporaceae a myxobacterial family with distinct sporulation behavior and unique specialized metabolism.</title>
        <authorList>
            <person name="Garcia R."/>
            <person name="Popoff A."/>
            <person name="Bader C.D."/>
            <person name="Loehr J."/>
            <person name="Walesch S."/>
            <person name="Walt C."/>
            <person name="Boldt J."/>
            <person name="Bunk B."/>
            <person name="Haeckl F.J.F.P.J."/>
            <person name="Gunesch A.P."/>
            <person name="Birkelbach J."/>
            <person name="Nuebel U."/>
            <person name="Pietschmann T."/>
            <person name="Bach T."/>
            <person name="Mueller R."/>
        </authorList>
    </citation>
    <scope>NUCLEOTIDE SEQUENCE [LARGE SCALE GENOMIC DNA]</scope>
    <source>
        <strain evidence="2 3">MSr11954</strain>
    </source>
</reference>
<name>A0ABZ2LU38_9BACT</name>